<dbReference type="Proteomes" id="UP000190935">
    <property type="component" value="Chromosome I"/>
</dbReference>
<dbReference type="InterPro" id="IPR051011">
    <property type="entry name" value="Metal_resp_trans_reg"/>
</dbReference>
<dbReference type="RefSeq" id="WP_035631397.1">
    <property type="nucleotide sequence ID" value="NZ_JBHUGU010000002.1"/>
</dbReference>
<dbReference type="SMART" id="SM00418">
    <property type="entry name" value="HTH_ARSR"/>
    <property type="match status" value="1"/>
</dbReference>
<evidence type="ECO:0000256" key="1">
    <source>
        <dbReference type="ARBA" id="ARBA00023015"/>
    </source>
</evidence>
<dbReference type="GO" id="GO:0003677">
    <property type="term" value="F:DNA binding"/>
    <property type="evidence" value="ECO:0007669"/>
    <property type="project" value="UniProtKB-KW"/>
</dbReference>
<organism evidence="4 5">
    <name type="scientific">Ligilactobacillus acidipiscis</name>
    <dbReference type="NCBI Taxonomy" id="89059"/>
    <lineage>
        <taxon>Bacteria</taxon>
        <taxon>Bacillati</taxon>
        <taxon>Bacillota</taxon>
        <taxon>Bacilli</taxon>
        <taxon>Lactobacillales</taxon>
        <taxon>Lactobacillaceae</taxon>
        <taxon>Ligilactobacillus</taxon>
    </lineage>
</organism>
<dbReference type="AlphaFoldDB" id="A0A1K1KLV7"/>
<name>A0A1K1KLV7_9LACO</name>
<dbReference type="InterPro" id="IPR001845">
    <property type="entry name" value="HTH_ArsR_DNA-bd_dom"/>
</dbReference>
<reference evidence="5" key="1">
    <citation type="submission" date="2016-11" db="EMBL/GenBank/DDBJ databases">
        <authorList>
            <person name="Papadimitriou K."/>
        </authorList>
    </citation>
    <scope>NUCLEOTIDE SEQUENCE [LARGE SCALE GENOMIC DNA]</scope>
    <source>
        <strain evidence="5">ACA-DC 1533</strain>
    </source>
</reference>
<dbReference type="GeneID" id="95348538"/>
<keyword evidence="1" id="KW-0805">Transcription regulation</keyword>
<keyword evidence="3" id="KW-0804">Transcription</keyword>
<dbReference type="PANTHER" id="PTHR43132">
    <property type="entry name" value="ARSENICAL RESISTANCE OPERON REPRESSOR ARSR-RELATED"/>
    <property type="match status" value="1"/>
</dbReference>
<evidence type="ECO:0000256" key="3">
    <source>
        <dbReference type="ARBA" id="ARBA00023163"/>
    </source>
</evidence>
<dbReference type="EMBL" id="LT630287">
    <property type="protein sequence ID" value="SFV39871.1"/>
    <property type="molecule type" value="Genomic_DNA"/>
</dbReference>
<sequence length="102" mass="11760">MHVRVSKLNDNDAVRAQQIFKSLSNPVRMKLLYVLEDGKQNVSMIAEQLDLEQSVVSHQLATLRNNHLVASERIGKQVFYELDDRHVLSILDSVMEHVQHIE</sequence>
<dbReference type="CDD" id="cd00090">
    <property type="entry name" value="HTH_ARSR"/>
    <property type="match status" value="1"/>
</dbReference>
<evidence type="ECO:0000256" key="2">
    <source>
        <dbReference type="ARBA" id="ARBA00023125"/>
    </source>
</evidence>
<dbReference type="KEGG" id="laca:LAC1533_0451"/>
<keyword evidence="2" id="KW-0238">DNA-binding</keyword>
<dbReference type="SUPFAM" id="SSF46785">
    <property type="entry name" value="Winged helix' DNA-binding domain"/>
    <property type="match status" value="1"/>
</dbReference>
<dbReference type="PROSITE" id="PS50987">
    <property type="entry name" value="HTH_ARSR_2"/>
    <property type="match status" value="1"/>
</dbReference>
<dbReference type="Gene3D" id="1.10.10.10">
    <property type="entry name" value="Winged helix-like DNA-binding domain superfamily/Winged helix DNA-binding domain"/>
    <property type="match status" value="1"/>
</dbReference>
<evidence type="ECO:0000313" key="4">
    <source>
        <dbReference type="EMBL" id="SFV39871.1"/>
    </source>
</evidence>
<dbReference type="Pfam" id="PF01022">
    <property type="entry name" value="HTH_5"/>
    <property type="match status" value="1"/>
</dbReference>
<protein>
    <submittedName>
        <fullName evidence="4">Transcriptional regulator, ArsR family</fullName>
    </submittedName>
</protein>
<dbReference type="InterPro" id="IPR036390">
    <property type="entry name" value="WH_DNA-bd_sf"/>
</dbReference>
<evidence type="ECO:0000313" key="5">
    <source>
        <dbReference type="Proteomes" id="UP000190935"/>
    </source>
</evidence>
<proteinExistence type="predicted"/>
<gene>
    <name evidence="4" type="ORF">LAC1533_0451</name>
</gene>
<dbReference type="OrthoDB" id="9794330at2"/>
<dbReference type="GO" id="GO:0003700">
    <property type="term" value="F:DNA-binding transcription factor activity"/>
    <property type="evidence" value="ECO:0007669"/>
    <property type="project" value="InterPro"/>
</dbReference>
<dbReference type="InterPro" id="IPR036388">
    <property type="entry name" value="WH-like_DNA-bd_sf"/>
</dbReference>
<dbReference type="PRINTS" id="PR00778">
    <property type="entry name" value="HTHARSR"/>
</dbReference>
<accession>A0A1K1KLV7</accession>
<dbReference type="InterPro" id="IPR011991">
    <property type="entry name" value="ArsR-like_HTH"/>
</dbReference>
<dbReference type="NCBIfam" id="NF033788">
    <property type="entry name" value="HTH_metalloreg"/>
    <property type="match status" value="1"/>
</dbReference>
<dbReference type="PANTHER" id="PTHR43132:SF6">
    <property type="entry name" value="HTH-TYPE TRANSCRIPTIONAL REPRESSOR CZRA"/>
    <property type="match status" value="1"/>
</dbReference>